<accession>A0A2M3ZRD5</accession>
<keyword evidence="1" id="KW-1133">Transmembrane helix</keyword>
<reference evidence="2" key="1">
    <citation type="submission" date="2018-01" db="EMBL/GenBank/DDBJ databases">
        <title>An insight into the sialome of Amazonian anophelines.</title>
        <authorList>
            <person name="Ribeiro J.M."/>
            <person name="Scarpassa V."/>
            <person name="Calvo E."/>
        </authorList>
    </citation>
    <scope>NUCLEOTIDE SEQUENCE</scope>
    <source>
        <tissue evidence="2">Salivary glands</tissue>
    </source>
</reference>
<keyword evidence="1" id="KW-0812">Transmembrane</keyword>
<keyword evidence="1" id="KW-0472">Membrane</keyword>
<dbReference type="EMBL" id="GGFM01010386">
    <property type="protein sequence ID" value="MBW31137.1"/>
    <property type="molecule type" value="Transcribed_RNA"/>
</dbReference>
<feature type="transmembrane region" description="Helical" evidence="1">
    <location>
        <begin position="20"/>
        <end position="47"/>
    </location>
</feature>
<evidence type="ECO:0000256" key="1">
    <source>
        <dbReference type="SAM" id="Phobius"/>
    </source>
</evidence>
<dbReference type="AlphaFoldDB" id="A0A2M3ZRD5"/>
<protein>
    <submittedName>
        <fullName evidence="2">Putative secreted peptide</fullName>
    </submittedName>
</protein>
<organism evidence="2">
    <name type="scientific">Anopheles braziliensis</name>
    <dbReference type="NCBI Taxonomy" id="58242"/>
    <lineage>
        <taxon>Eukaryota</taxon>
        <taxon>Metazoa</taxon>
        <taxon>Ecdysozoa</taxon>
        <taxon>Arthropoda</taxon>
        <taxon>Hexapoda</taxon>
        <taxon>Insecta</taxon>
        <taxon>Pterygota</taxon>
        <taxon>Neoptera</taxon>
        <taxon>Endopterygota</taxon>
        <taxon>Diptera</taxon>
        <taxon>Nematocera</taxon>
        <taxon>Culicoidea</taxon>
        <taxon>Culicidae</taxon>
        <taxon>Anophelinae</taxon>
        <taxon>Anopheles</taxon>
    </lineage>
</organism>
<evidence type="ECO:0000313" key="2">
    <source>
        <dbReference type="EMBL" id="MBW31137.1"/>
    </source>
</evidence>
<sequence>MALSYVQVSYACVWVFGSSFAATVSVAAAAGTVSLPICAAISSYFSLRCSLRASSISTLCSRLRLLDGLGRSGG</sequence>
<proteinExistence type="predicted"/>
<name>A0A2M3ZRD5_9DIPT</name>